<keyword evidence="1" id="KW-1185">Reference proteome</keyword>
<name>A0A6P7U033_9MOLL</name>
<reference evidence="2" key="1">
    <citation type="submission" date="2025-08" db="UniProtKB">
        <authorList>
            <consortium name="RefSeq"/>
        </authorList>
    </citation>
    <scope>IDENTIFICATION</scope>
</reference>
<gene>
    <name evidence="2" type="primary">LOC115228445</name>
</gene>
<accession>A0A6P7U033</accession>
<sequence length="153" mass="17396">MKTALDTNITKLMKSIFIQRKYLLPNIFKQCMLSTNTNPSQSIKDDGNNQKTVNDESFISLLRNSPFIRLGDPKNKILIGNVTIVTKSDIYVDYGGKFNAIVKNSFKSEENIKINTKVYLLLNEHEKVANFGEKHWITLKEADAILLGVCKNQ</sequence>
<dbReference type="PANTHER" id="PTHR13447:SF2">
    <property type="entry name" value="SMALL RIBOSOMAL SUBUNIT PROTEIN BS1M"/>
    <property type="match status" value="1"/>
</dbReference>
<evidence type="ECO:0000313" key="2">
    <source>
        <dbReference type="RefSeq" id="XP_029654882.1"/>
    </source>
</evidence>
<evidence type="ECO:0000313" key="1">
    <source>
        <dbReference type="Proteomes" id="UP000515154"/>
    </source>
</evidence>
<dbReference type="PANTHER" id="PTHR13447">
    <property type="entry name" value="MITOCHONDRIAL 28S RIBOSOMAL PROTEIN S28"/>
    <property type="match status" value="1"/>
</dbReference>
<dbReference type="RefSeq" id="XP_029654882.1">
    <property type="nucleotide sequence ID" value="XM_029799022.1"/>
</dbReference>
<protein>
    <submittedName>
        <fullName evidence="2">28S ribosomal protein S28, mitochondrial-like</fullName>
    </submittedName>
</protein>
<dbReference type="AlphaFoldDB" id="A0A6P7U033"/>
<organism evidence="1 2">
    <name type="scientific">Octopus sinensis</name>
    <name type="common">East Asian common octopus</name>
    <dbReference type="NCBI Taxonomy" id="2607531"/>
    <lineage>
        <taxon>Eukaryota</taxon>
        <taxon>Metazoa</taxon>
        <taxon>Spiralia</taxon>
        <taxon>Lophotrochozoa</taxon>
        <taxon>Mollusca</taxon>
        <taxon>Cephalopoda</taxon>
        <taxon>Coleoidea</taxon>
        <taxon>Octopodiformes</taxon>
        <taxon>Octopoda</taxon>
        <taxon>Incirrata</taxon>
        <taxon>Octopodidae</taxon>
        <taxon>Octopus</taxon>
    </lineage>
</organism>
<dbReference type="KEGG" id="osn:115228445"/>
<dbReference type="Pfam" id="PF10246">
    <property type="entry name" value="MRP-S35"/>
    <property type="match status" value="1"/>
</dbReference>
<dbReference type="Proteomes" id="UP000515154">
    <property type="component" value="Unplaced"/>
</dbReference>
<dbReference type="GO" id="GO:0005763">
    <property type="term" value="C:mitochondrial small ribosomal subunit"/>
    <property type="evidence" value="ECO:0007669"/>
    <property type="project" value="TreeGrafter"/>
</dbReference>
<proteinExistence type="predicted"/>
<dbReference type="InterPro" id="IPR019375">
    <property type="entry name" value="Ribosomal_bS1m"/>
</dbReference>